<feature type="binding site" evidence="3">
    <location>
        <begin position="308"/>
        <end position="311"/>
    </location>
    <ligand>
        <name>CTP</name>
        <dbReference type="ChEBI" id="CHEBI:37563"/>
    </ligand>
</feature>
<dbReference type="UniPathway" id="UPA00241">
    <property type="reaction ID" value="UER00353"/>
</dbReference>
<dbReference type="GO" id="GO:0046872">
    <property type="term" value="F:metal ion binding"/>
    <property type="evidence" value="ECO:0007669"/>
    <property type="project" value="UniProtKB-KW"/>
</dbReference>
<comment type="pathway">
    <text evidence="3 4">Cofactor biosynthesis; coenzyme A biosynthesis; CoA from (R)-pantothenate: step 2/5.</text>
</comment>
<dbReference type="InterPro" id="IPR036551">
    <property type="entry name" value="Flavin_trans-like"/>
</dbReference>
<organism evidence="7 8">
    <name type="scientific">Pleomorphomonas diazotrophica</name>
    <dbReference type="NCBI Taxonomy" id="1166257"/>
    <lineage>
        <taxon>Bacteria</taxon>
        <taxon>Pseudomonadati</taxon>
        <taxon>Pseudomonadota</taxon>
        <taxon>Alphaproteobacteria</taxon>
        <taxon>Hyphomicrobiales</taxon>
        <taxon>Pleomorphomonadaceae</taxon>
        <taxon>Pleomorphomonas</taxon>
    </lineage>
</organism>
<keyword evidence="3 4" id="KW-0288">FMN</keyword>
<comment type="catalytic activity">
    <reaction evidence="3 4">
        <text>(R)-4'-phosphopantothenate + L-cysteine + CTP = N-[(R)-4-phosphopantothenoyl]-L-cysteine + CMP + diphosphate + H(+)</text>
        <dbReference type="Rhea" id="RHEA:19397"/>
        <dbReference type="ChEBI" id="CHEBI:10986"/>
        <dbReference type="ChEBI" id="CHEBI:15378"/>
        <dbReference type="ChEBI" id="CHEBI:33019"/>
        <dbReference type="ChEBI" id="CHEBI:35235"/>
        <dbReference type="ChEBI" id="CHEBI:37563"/>
        <dbReference type="ChEBI" id="CHEBI:59458"/>
        <dbReference type="ChEBI" id="CHEBI:60377"/>
        <dbReference type="EC" id="6.3.2.5"/>
    </reaction>
</comment>
<evidence type="ECO:0000313" key="8">
    <source>
        <dbReference type="Proteomes" id="UP000233491"/>
    </source>
</evidence>
<dbReference type="InterPro" id="IPR007085">
    <property type="entry name" value="DNA/pantothenate-metab_flavo_C"/>
</dbReference>
<feature type="binding site" evidence="3">
    <location>
        <position position="327"/>
    </location>
    <ligand>
        <name>CTP</name>
        <dbReference type="ChEBI" id="CHEBI:37563"/>
    </ligand>
</feature>
<dbReference type="PANTHER" id="PTHR14359">
    <property type="entry name" value="HOMO-OLIGOMERIC FLAVIN CONTAINING CYS DECARBOXYLASE FAMILY"/>
    <property type="match status" value="1"/>
</dbReference>
<keyword evidence="2 3" id="KW-0456">Lyase</keyword>
<keyword evidence="3 4" id="KW-0285">Flavoprotein</keyword>
<comment type="cofactor">
    <cofactor evidence="3">
        <name>FMN</name>
        <dbReference type="ChEBI" id="CHEBI:58210"/>
    </cofactor>
    <text evidence="3">Binds 1 FMN per subunit.</text>
</comment>
<dbReference type="InterPro" id="IPR035929">
    <property type="entry name" value="CoaB-like_sf"/>
</dbReference>
<accession>A0A1I4SX55</accession>
<dbReference type="Gene3D" id="3.40.50.10300">
    <property type="entry name" value="CoaB-like"/>
    <property type="match status" value="1"/>
</dbReference>
<keyword evidence="8" id="KW-1185">Reference proteome</keyword>
<comment type="similarity">
    <text evidence="3 4">In the N-terminal section; belongs to the HFCD (homo-oligomeric flavin containing Cys decarboxylase) superfamily.</text>
</comment>
<dbReference type="EC" id="4.1.1.36" evidence="3"/>
<evidence type="ECO:0000313" key="7">
    <source>
        <dbReference type="EMBL" id="PKR88591.1"/>
    </source>
</evidence>
<dbReference type="GO" id="GO:0004633">
    <property type="term" value="F:phosphopantothenoylcysteine decarboxylase activity"/>
    <property type="evidence" value="ECO:0007669"/>
    <property type="project" value="UniProtKB-UniRule"/>
</dbReference>
<evidence type="ECO:0000256" key="1">
    <source>
        <dbReference type="ARBA" id="ARBA00022793"/>
    </source>
</evidence>
<comment type="caution">
    <text evidence="7">The sequence shown here is derived from an EMBL/GenBank/DDBJ whole genome shotgun (WGS) entry which is preliminary data.</text>
</comment>
<proteinExistence type="inferred from homology"/>
<dbReference type="EC" id="6.3.2.5" evidence="3"/>
<comment type="pathway">
    <text evidence="3 4">Cofactor biosynthesis; coenzyme A biosynthesis; CoA from (R)-pantothenate: step 3/5.</text>
</comment>
<dbReference type="OrthoDB" id="9802554at2"/>
<reference evidence="7 8" key="1">
    <citation type="submission" date="2017-12" db="EMBL/GenBank/DDBJ databases">
        <title>Anaerobic carbon monoxide metabolism by Pleomorphomonas carboxyditropha sp. nov., a new mesophilic hydrogenogenic carboxidotroph.</title>
        <authorList>
            <person name="Esquivel-Elizondo S."/>
            <person name="Krajmalnik-Brown R."/>
        </authorList>
    </citation>
    <scope>NUCLEOTIDE SEQUENCE [LARGE SCALE GENOMIC DNA]</scope>
    <source>
        <strain evidence="7 8">R5-392</strain>
    </source>
</reference>
<dbReference type="GO" id="GO:0004632">
    <property type="term" value="F:phosphopantothenate--cysteine ligase activity"/>
    <property type="evidence" value="ECO:0007669"/>
    <property type="project" value="UniProtKB-UniRule"/>
</dbReference>
<dbReference type="GO" id="GO:0010181">
    <property type="term" value="F:FMN binding"/>
    <property type="evidence" value="ECO:0007669"/>
    <property type="project" value="UniProtKB-UniRule"/>
</dbReference>
<feature type="binding site" evidence="3">
    <location>
        <position position="341"/>
    </location>
    <ligand>
        <name>CTP</name>
        <dbReference type="ChEBI" id="CHEBI:37563"/>
    </ligand>
</feature>
<dbReference type="HAMAP" id="MF_02225">
    <property type="entry name" value="CoaBC"/>
    <property type="match status" value="1"/>
</dbReference>
<evidence type="ECO:0000256" key="4">
    <source>
        <dbReference type="RuleBase" id="RU364078"/>
    </source>
</evidence>
<keyword evidence="3 4" id="KW-0436">Ligase</keyword>
<evidence type="ECO:0000259" key="6">
    <source>
        <dbReference type="Pfam" id="PF04127"/>
    </source>
</evidence>
<feature type="binding site" evidence="3">
    <location>
        <position position="291"/>
    </location>
    <ligand>
        <name>CTP</name>
        <dbReference type="ChEBI" id="CHEBI:37563"/>
    </ligand>
</feature>
<sequence>MLAGKRILIVIGGGIAAYKVLEVIRRLKERGAAVRVILTRSGKEFVTPMTVGALSGEKVFSDLFDPTEEQDIGHIVLSRDTDLILVAPATANLIARMANGIADELATASLLAAAAPIIVCPAMNQRMWAHPATQRNAAQLAADGVRFIGPAEGRMAERNEAGVGRLTEPVEILAGVEAFFAEAAEPKPLAGRHVLVTSGPTIEPIDPVRFITNRSSGKQGHAIAAAAARAGARVTLVSGPVAIPDPEGVDVVRVETAAEMLTAVFAALPADAAVMAAAVSDWRPADVASEKIKKAAGHAPPLSFIENPDILATLGHDAQRPKILVGFAAETTDVETNAACKLATKGADYIVANDVSPAGGVFGGDRNSVRVLSSAGVDIWPTLSKDKVAERLISLIAEQLG</sequence>
<dbReference type="SUPFAM" id="SSF102645">
    <property type="entry name" value="CoaB-like"/>
    <property type="match status" value="1"/>
</dbReference>
<dbReference type="InterPro" id="IPR003382">
    <property type="entry name" value="Flavoprotein"/>
</dbReference>
<comment type="function">
    <text evidence="3">Catalyzes two sequential steps in the biosynthesis of coenzyme A. In the first step cysteine is conjugated to 4'-phosphopantothenate to form 4-phosphopantothenoylcysteine. In the second step the latter compound is decarboxylated to form 4'-phosphopantotheine.</text>
</comment>
<dbReference type="NCBIfam" id="TIGR00521">
    <property type="entry name" value="coaBC_dfp"/>
    <property type="match status" value="1"/>
</dbReference>
<feature type="domain" description="Flavoprotein" evidence="5">
    <location>
        <begin position="5"/>
        <end position="167"/>
    </location>
</feature>
<dbReference type="EMBL" id="PJNW01000011">
    <property type="protein sequence ID" value="PKR88591.1"/>
    <property type="molecule type" value="Genomic_DNA"/>
</dbReference>
<dbReference type="RefSeq" id="WP_101290044.1">
    <property type="nucleotide sequence ID" value="NZ_FOUQ01000004.1"/>
</dbReference>
<dbReference type="Pfam" id="PF02441">
    <property type="entry name" value="Flavoprotein"/>
    <property type="match status" value="1"/>
</dbReference>
<dbReference type="InterPro" id="IPR005252">
    <property type="entry name" value="CoaBC"/>
</dbReference>
<dbReference type="Gene3D" id="3.40.50.1950">
    <property type="entry name" value="Flavin prenyltransferase-like"/>
    <property type="match status" value="1"/>
</dbReference>
<dbReference type="Pfam" id="PF04127">
    <property type="entry name" value="DFP"/>
    <property type="match status" value="1"/>
</dbReference>
<feature type="region of interest" description="Phosphopantothenate--cysteine ligase" evidence="3">
    <location>
        <begin position="194"/>
        <end position="401"/>
    </location>
</feature>
<dbReference type="GO" id="GO:0015937">
    <property type="term" value="P:coenzyme A biosynthetic process"/>
    <property type="evidence" value="ECO:0007669"/>
    <property type="project" value="UniProtKB-UniRule"/>
</dbReference>
<feature type="region of interest" description="Phosphopantothenoylcysteine decarboxylase" evidence="3">
    <location>
        <begin position="1"/>
        <end position="193"/>
    </location>
</feature>
<evidence type="ECO:0000256" key="3">
    <source>
        <dbReference type="HAMAP-Rule" id="MF_02225"/>
    </source>
</evidence>
<name>A0A1I4SX55_9HYPH</name>
<dbReference type="GO" id="GO:0015941">
    <property type="term" value="P:pantothenate catabolic process"/>
    <property type="evidence" value="ECO:0007669"/>
    <property type="project" value="InterPro"/>
</dbReference>
<dbReference type="GO" id="GO:0071513">
    <property type="term" value="C:phosphopantothenoylcysteine decarboxylase complex"/>
    <property type="evidence" value="ECO:0007669"/>
    <property type="project" value="TreeGrafter"/>
</dbReference>
<evidence type="ECO:0000256" key="2">
    <source>
        <dbReference type="ARBA" id="ARBA00023239"/>
    </source>
</evidence>
<protein>
    <recommendedName>
        <fullName evidence="3">Coenzyme A biosynthesis bifunctional protein CoaBC</fullName>
    </recommendedName>
    <alternativeName>
        <fullName evidence="3">DNA/pantothenate metabolism flavoprotein</fullName>
    </alternativeName>
    <alternativeName>
        <fullName evidence="3">Phosphopantothenoylcysteine synthetase/decarboxylase</fullName>
        <shortName evidence="3">PPCS-PPCDC</shortName>
    </alternativeName>
    <domain>
        <recommendedName>
            <fullName evidence="3">Phosphopantothenoylcysteine decarboxylase</fullName>
            <shortName evidence="3">PPC decarboxylase</shortName>
            <shortName evidence="3">PPC-DC</shortName>
            <ecNumber evidence="3">4.1.1.36</ecNumber>
        </recommendedName>
        <alternativeName>
            <fullName evidence="3">CoaC</fullName>
        </alternativeName>
    </domain>
    <domain>
        <recommendedName>
            <fullName evidence="3">Phosphopantothenate--cysteine ligase</fullName>
            <ecNumber evidence="3">6.3.2.5</ecNumber>
        </recommendedName>
        <alternativeName>
            <fullName evidence="3">CoaB</fullName>
        </alternativeName>
        <alternativeName>
            <fullName evidence="3">Phosphopantothenoylcysteine synthetase</fullName>
            <shortName evidence="3">PPC synthetase</shortName>
            <shortName evidence="3">PPC-S</shortName>
        </alternativeName>
    </domain>
</protein>
<comment type="similarity">
    <text evidence="3 4">In the C-terminal section; belongs to the PPC synthetase family.</text>
</comment>
<dbReference type="Proteomes" id="UP000233491">
    <property type="component" value="Unassembled WGS sequence"/>
</dbReference>
<comment type="caution">
    <text evidence="3">Lacks conserved residue(s) required for the propagation of feature annotation.</text>
</comment>
<keyword evidence="3" id="KW-0511">Multifunctional enzyme</keyword>
<dbReference type="PANTHER" id="PTHR14359:SF6">
    <property type="entry name" value="PHOSPHOPANTOTHENOYLCYSTEINE DECARBOXYLASE"/>
    <property type="match status" value="1"/>
</dbReference>
<evidence type="ECO:0000259" key="5">
    <source>
        <dbReference type="Pfam" id="PF02441"/>
    </source>
</evidence>
<feature type="domain" description="DNA/pantothenate metabolism flavoprotein C-terminal" evidence="6">
    <location>
        <begin position="189"/>
        <end position="398"/>
    </location>
</feature>
<gene>
    <name evidence="3 7" type="primary">coaBC</name>
    <name evidence="7" type="ORF">CXZ10_14440</name>
</gene>
<feature type="binding site" evidence="3">
    <location>
        <position position="281"/>
    </location>
    <ligand>
        <name>CTP</name>
        <dbReference type="ChEBI" id="CHEBI:37563"/>
    </ligand>
</feature>
<comment type="cofactor">
    <cofactor evidence="3">
        <name>Mg(2+)</name>
        <dbReference type="ChEBI" id="CHEBI:18420"/>
    </cofactor>
</comment>
<dbReference type="AlphaFoldDB" id="A0A1I4SX55"/>
<keyword evidence="3" id="KW-0479">Metal-binding</keyword>
<comment type="function">
    <text evidence="4">Catalyzes two steps in the biosynthesis of coenzyme A. In the first step cysteine is conjugated to 4'-phosphopantothenate to form 4-phosphopantothenoylcysteine, in the latter compound is decarboxylated to form 4'-phosphopantotheine.</text>
</comment>
<feature type="binding site" evidence="3">
    <location>
        <position position="345"/>
    </location>
    <ligand>
        <name>CTP</name>
        <dbReference type="ChEBI" id="CHEBI:37563"/>
    </ligand>
</feature>
<keyword evidence="3" id="KW-0460">Magnesium</keyword>
<comment type="catalytic activity">
    <reaction evidence="3 4">
        <text>N-[(R)-4-phosphopantothenoyl]-L-cysteine + H(+) = (R)-4'-phosphopantetheine + CO2</text>
        <dbReference type="Rhea" id="RHEA:16793"/>
        <dbReference type="ChEBI" id="CHEBI:15378"/>
        <dbReference type="ChEBI" id="CHEBI:16526"/>
        <dbReference type="ChEBI" id="CHEBI:59458"/>
        <dbReference type="ChEBI" id="CHEBI:61723"/>
        <dbReference type="EC" id="4.1.1.36"/>
    </reaction>
</comment>
<dbReference type="SUPFAM" id="SSF52507">
    <property type="entry name" value="Homo-oligomeric flavin-containing Cys decarboxylases, HFCD"/>
    <property type="match status" value="1"/>
</dbReference>
<keyword evidence="1 3" id="KW-0210">Decarboxylase</keyword>